<dbReference type="Proteomes" id="UP000245133">
    <property type="component" value="Unassembled WGS sequence"/>
</dbReference>
<protein>
    <submittedName>
        <fullName evidence="1">Uncharacterized protein</fullName>
    </submittedName>
</protein>
<gene>
    <name evidence="1" type="ORF">LPTSP4_13930</name>
</gene>
<dbReference type="AlphaFoldDB" id="A0A2P2DZ32"/>
<sequence>MFVRVLLCLLIPFFLTGKVSFTLSYDSLWEESRISESSEEMSDVLEGKLLGILSLVCEIPRPCHQDISLVSHLIRSFKSTDSDDWIRNRAPPFI</sequence>
<proteinExistence type="predicted"/>
<name>A0A2P2DZ32_9LEPT</name>
<keyword evidence="2" id="KW-1185">Reference proteome</keyword>
<dbReference type="EMBL" id="BFBB01000003">
    <property type="protein sequence ID" value="GBF49873.1"/>
    <property type="molecule type" value="Genomic_DNA"/>
</dbReference>
<evidence type="ECO:0000313" key="1">
    <source>
        <dbReference type="EMBL" id="GBF49873.1"/>
    </source>
</evidence>
<organism evidence="1 2">
    <name type="scientific">Leptospira ryugenii</name>
    <dbReference type="NCBI Taxonomy" id="1917863"/>
    <lineage>
        <taxon>Bacteria</taxon>
        <taxon>Pseudomonadati</taxon>
        <taxon>Spirochaetota</taxon>
        <taxon>Spirochaetia</taxon>
        <taxon>Leptospirales</taxon>
        <taxon>Leptospiraceae</taxon>
        <taxon>Leptospira</taxon>
    </lineage>
</organism>
<comment type="caution">
    <text evidence="1">The sequence shown here is derived from an EMBL/GenBank/DDBJ whole genome shotgun (WGS) entry which is preliminary data.</text>
</comment>
<dbReference type="RefSeq" id="WP_135355010.1">
    <property type="nucleotide sequence ID" value="NZ_BFBB01000003.1"/>
</dbReference>
<reference evidence="1 2" key="1">
    <citation type="submission" date="2018-02" db="EMBL/GenBank/DDBJ databases">
        <title>Novel Leptospira species isolated from soil and water in Japan.</title>
        <authorList>
            <person name="Nakao R."/>
            <person name="Masuzawa T."/>
        </authorList>
    </citation>
    <scope>NUCLEOTIDE SEQUENCE [LARGE SCALE GENOMIC DNA]</scope>
    <source>
        <strain evidence="1 2">YH101</strain>
    </source>
</reference>
<evidence type="ECO:0000313" key="2">
    <source>
        <dbReference type="Proteomes" id="UP000245133"/>
    </source>
</evidence>
<accession>A0A2P2DZ32</accession>